<dbReference type="InterPro" id="IPR047798">
    <property type="entry name" value="BPSS1780-like"/>
</dbReference>
<keyword evidence="3" id="KW-1185">Reference proteome</keyword>
<evidence type="ECO:0000256" key="1">
    <source>
        <dbReference type="SAM" id="Phobius"/>
    </source>
</evidence>
<evidence type="ECO:0000313" key="2">
    <source>
        <dbReference type="EMBL" id="EEO30792.1"/>
    </source>
</evidence>
<keyword evidence="1" id="KW-0472">Membrane</keyword>
<evidence type="ECO:0000313" key="3">
    <source>
        <dbReference type="Proteomes" id="UP000005089"/>
    </source>
</evidence>
<feature type="transmembrane region" description="Helical" evidence="1">
    <location>
        <begin position="219"/>
        <end position="239"/>
    </location>
</feature>
<dbReference type="STRING" id="847.BRW83_0267"/>
<dbReference type="HOGENOM" id="CLU_072075_2_0_4"/>
<feature type="transmembrane region" description="Helical" evidence="1">
    <location>
        <begin position="190"/>
        <end position="213"/>
    </location>
</feature>
<accession>C3XC66</accession>
<dbReference type="Proteomes" id="UP000005089">
    <property type="component" value="Unassembled WGS sequence"/>
</dbReference>
<keyword evidence="1" id="KW-0812">Transmembrane</keyword>
<feature type="transmembrane region" description="Helical" evidence="1">
    <location>
        <begin position="100"/>
        <end position="120"/>
    </location>
</feature>
<dbReference type="EMBL" id="GG658170">
    <property type="protein sequence ID" value="EEO30792.1"/>
    <property type="molecule type" value="Genomic_DNA"/>
</dbReference>
<reference evidence="2 3" key="1">
    <citation type="submission" date="2009-02" db="EMBL/GenBank/DDBJ databases">
        <title>The Genome Sequence of Oxalobacter formigenes OXCC13.</title>
        <authorList>
            <consortium name="The Broad Institute Genome Sequencing Platform"/>
            <person name="Ward D."/>
            <person name="Young S.K."/>
            <person name="Kodira C.D."/>
            <person name="Zeng Q."/>
            <person name="Koehrsen M."/>
            <person name="Alvarado L."/>
            <person name="Berlin A."/>
            <person name="Borenstein D."/>
            <person name="Chen Z."/>
            <person name="Engels R."/>
            <person name="Freedman E."/>
            <person name="Gellesch M."/>
            <person name="Goldberg J."/>
            <person name="Griggs A."/>
            <person name="Gujja S."/>
            <person name="Heiman D."/>
            <person name="Hepburn T."/>
            <person name="Howarth C."/>
            <person name="Jen D."/>
            <person name="Larson L."/>
            <person name="Lewis B."/>
            <person name="Mehta T."/>
            <person name="Park D."/>
            <person name="Pearson M."/>
            <person name="Roberts A."/>
            <person name="Saif S."/>
            <person name="Shea T."/>
            <person name="Shenoy N."/>
            <person name="Sisk P."/>
            <person name="Stolte C."/>
            <person name="Sykes S."/>
            <person name="Walk T."/>
            <person name="White J."/>
            <person name="Yandava C."/>
            <person name="Allison M.J."/>
            <person name="Lander E."/>
            <person name="Nusbaum C."/>
            <person name="Galagan J."/>
            <person name="Birren B."/>
        </authorList>
    </citation>
    <scope>NUCLEOTIDE SEQUENCE [LARGE SCALE GENOMIC DNA]</scope>
    <source>
        <strain evidence="2 3">OXCC13</strain>
    </source>
</reference>
<dbReference type="GeneID" id="77134175"/>
<organism evidence="2 3">
    <name type="scientific">Oxalobacter formigenes OXCC13</name>
    <dbReference type="NCBI Taxonomy" id="556269"/>
    <lineage>
        <taxon>Bacteria</taxon>
        <taxon>Pseudomonadati</taxon>
        <taxon>Pseudomonadota</taxon>
        <taxon>Betaproteobacteria</taxon>
        <taxon>Burkholderiales</taxon>
        <taxon>Oxalobacteraceae</taxon>
        <taxon>Oxalobacter</taxon>
    </lineage>
</organism>
<gene>
    <name evidence="2" type="ORF">OFBG_01820</name>
</gene>
<dbReference type="eggNOG" id="COG5473">
    <property type="taxonomic scope" value="Bacteria"/>
</dbReference>
<dbReference type="AlphaFoldDB" id="C3XC66"/>
<feature type="transmembrane region" description="Helical" evidence="1">
    <location>
        <begin position="140"/>
        <end position="160"/>
    </location>
</feature>
<dbReference type="NCBIfam" id="NF041043">
    <property type="entry name" value="BPSS1780_fam"/>
    <property type="match status" value="1"/>
</dbReference>
<dbReference type="OrthoDB" id="5298483at2"/>
<keyword evidence="1" id="KW-1133">Transmembrane helix</keyword>
<name>C3XC66_OXAFO</name>
<proteinExistence type="predicted"/>
<sequence>MNSITAKTGFTWIVNGYGIFRQRPFLMTNLFFGYMIGLTVLGIIPFIGQILPIVVMPVFSFLFMQTCYKIDSGTYVSFRDLFNIFTRQTMNRLLLLGSLYLLYTLLLAVIAIFVDGGLLIGTVSQQAAEELTSSQQVKLFMTLVLVIALYIPFAMAVWFATPLIGWQKMSIGKAIFFSFFAVLRTLKAFLVYIFCWLVLGMFMPVIIGSVLILLGFQNVAMFIMVVLSVFLSILAYCSFYPTYKDVFGQPDTDN</sequence>
<protein>
    <recommendedName>
        <fullName evidence="4">DUF624 domain-containing protein</fullName>
    </recommendedName>
</protein>
<feature type="transmembrane region" description="Helical" evidence="1">
    <location>
        <begin position="31"/>
        <end position="55"/>
    </location>
</feature>
<dbReference type="RefSeq" id="WP_005882258.1">
    <property type="nucleotide sequence ID" value="NZ_CP019430.1"/>
</dbReference>
<evidence type="ECO:0008006" key="4">
    <source>
        <dbReference type="Google" id="ProtNLM"/>
    </source>
</evidence>